<keyword evidence="3" id="KW-1185">Reference proteome</keyword>
<reference evidence="2 3" key="1">
    <citation type="journal article" date="2009" name="Appl. Environ. Microbiol.">
        <title>Genomic analysis of 'Elusimicrobium minutum,' the first cultivated representative of the phylum 'Elusimicrobia' (formerly termite group 1).</title>
        <authorList>
            <person name="Herlemann D.P.R."/>
            <person name="Geissinger O."/>
            <person name="Ikeda-Ohtsubo W."/>
            <person name="Kunin V."/>
            <person name="Sun H."/>
            <person name="Lapidus A."/>
            <person name="Hugenholtz P."/>
            <person name="Brune A."/>
        </authorList>
    </citation>
    <scope>NUCLEOTIDE SEQUENCE [LARGE SCALE GENOMIC DNA]</scope>
    <source>
        <strain evidence="2 3">Pei191</strain>
    </source>
</reference>
<accession>B2KCZ0</accession>
<dbReference type="RefSeq" id="WP_012415001.1">
    <property type="nucleotide sequence ID" value="NC_010644.1"/>
</dbReference>
<dbReference type="Proteomes" id="UP000001029">
    <property type="component" value="Chromosome"/>
</dbReference>
<gene>
    <name evidence="2" type="ordered locus">Emin_0831</name>
</gene>
<dbReference type="KEGG" id="emi:Emin_0831"/>
<proteinExistence type="predicted"/>
<feature type="chain" id="PRO_5002777761" evidence="1">
    <location>
        <begin position="23"/>
        <end position="213"/>
    </location>
</feature>
<sequence length="213" mass="24251">MKKNIVLTLFSAALLMSQTAFASDFKTVIFNNSPKEGRSIGKMADYIQNAISDYKYKRQSDFSLANGAVKHYKDGDFEYLMSSAFIYITSTSNSENIVEYCNKIIKPVKELYNERVETLETVKKTSKEEEIKQQAHYAIIRNVSKLKDLSIYTLMCDDDAAIKVKTGGPAFQKTTTVFGKKTTISAGWQDYYRNLPPEVRERALKEAVENIEK</sequence>
<keyword evidence="1" id="KW-0732">Signal</keyword>
<organism evidence="2 3">
    <name type="scientific">Elusimicrobium minutum (strain Pei191)</name>
    <dbReference type="NCBI Taxonomy" id="445932"/>
    <lineage>
        <taxon>Bacteria</taxon>
        <taxon>Pseudomonadati</taxon>
        <taxon>Elusimicrobiota</taxon>
        <taxon>Elusimicrobia</taxon>
        <taxon>Elusimicrobiales</taxon>
        <taxon>Elusimicrobiaceae</taxon>
        <taxon>Elusimicrobium</taxon>
    </lineage>
</organism>
<protein>
    <submittedName>
        <fullName evidence="2">Uncharacterized protein</fullName>
    </submittedName>
</protein>
<dbReference type="AlphaFoldDB" id="B2KCZ0"/>
<name>B2KCZ0_ELUMP</name>
<evidence type="ECO:0000256" key="1">
    <source>
        <dbReference type="SAM" id="SignalP"/>
    </source>
</evidence>
<dbReference type="EMBL" id="CP001055">
    <property type="protein sequence ID" value="ACC98386.1"/>
    <property type="molecule type" value="Genomic_DNA"/>
</dbReference>
<evidence type="ECO:0000313" key="2">
    <source>
        <dbReference type="EMBL" id="ACC98386.1"/>
    </source>
</evidence>
<feature type="signal peptide" evidence="1">
    <location>
        <begin position="1"/>
        <end position="22"/>
    </location>
</feature>
<evidence type="ECO:0000313" key="3">
    <source>
        <dbReference type="Proteomes" id="UP000001029"/>
    </source>
</evidence>
<dbReference type="HOGENOM" id="CLU_1292722_0_0_0"/>